<comment type="caution">
    <text evidence="1">The sequence shown here is derived from an EMBL/GenBank/DDBJ whole genome shotgun (WGS) entry which is preliminary data.</text>
</comment>
<name>A0ACC2KXT8_PERAE</name>
<sequence length="145" mass="16412">MCKAEWGWGSDGACSMWNWRRGDSKDFTTGSVCYEPRKPNHKTADEEKLDPHLRLQSGQAYGDVAIVGMLPSLLSVHRLHDWYTEVLRANGCTFLFQGPWFSGMKMLVTCDPRNLVHISNYPDGDDFSEEFDILGDGILTADYES</sequence>
<keyword evidence="2" id="KW-1185">Reference proteome</keyword>
<gene>
    <name evidence="1" type="ORF">MRB53_034338</name>
</gene>
<protein>
    <submittedName>
        <fullName evidence="1">Uncharacterized protein</fullName>
    </submittedName>
</protein>
<organism evidence="1 2">
    <name type="scientific">Persea americana</name>
    <name type="common">Avocado</name>
    <dbReference type="NCBI Taxonomy" id="3435"/>
    <lineage>
        <taxon>Eukaryota</taxon>
        <taxon>Viridiplantae</taxon>
        <taxon>Streptophyta</taxon>
        <taxon>Embryophyta</taxon>
        <taxon>Tracheophyta</taxon>
        <taxon>Spermatophyta</taxon>
        <taxon>Magnoliopsida</taxon>
        <taxon>Magnoliidae</taxon>
        <taxon>Laurales</taxon>
        <taxon>Lauraceae</taxon>
        <taxon>Persea</taxon>
    </lineage>
</organism>
<accession>A0ACC2KXT8</accession>
<evidence type="ECO:0000313" key="1">
    <source>
        <dbReference type="EMBL" id="KAJ8625808.1"/>
    </source>
</evidence>
<dbReference type="EMBL" id="CM056819">
    <property type="protein sequence ID" value="KAJ8625808.1"/>
    <property type="molecule type" value="Genomic_DNA"/>
</dbReference>
<reference evidence="1 2" key="1">
    <citation type="journal article" date="2022" name="Hortic Res">
        <title>A haplotype resolved chromosomal level avocado genome allows analysis of novel avocado genes.</title>
        <authorList>
            <person name="Nath O."/>
            <person name="Fletcher S.J."/>
            <person name="Hayward A."/>
            <person name="Shaw L.M."/>
            <person name="Masouleh A.K."/>
            <person name="Furtado A."/>
            <person name="Henry R.J."/>
            <person name="Mitter N."/>
        </authorList>
    </citation>
    <scope>NUCLEOTIDE SEQUENCE [LARGE SCALE GENOMIC DNA]</scope>
    <source>
        <strain evidence="2">cv. Hass</strain>
    </source>
</reference>
<dbReference type="Proteomes" id="UP001234297">
    <property type="component" value="Chromosome 11"/>
</dbReference>
<evidence type="ECO:0000313" key="2">
    <source>
        <dbReference type="Proteomes" id="UP001234297"/>
    </source>
</evidence>
<proteinExistence type="predicted"/>